<reference evidence="3" key="1">
    <citation type="journal article" date="2019" name="Int. J. Syst. Evol. Microbiol.">
        <title>The Global Catalogue of Microorganisms (GCM) 10K type strain sequencing project: providing services to taxonomists for standard genome sequencing and annotation.</title>
        <authorList>
            <consortium name="The Broad Institute Genomics Platform"/>
            <consortium name="The Broad Institute Genome Sequencing Center for Infectious Disease"/>
            <person name="Wu L."/>
            <person name="Ma J."/>
        </authorList>
    </citation>
    <scope>NUCLEOTIDE SEQUENCE [LARGE SCALE GENOMIC DNA]</scope>
    <source>
        <strain evidence="3">CGMCC 4.7426</strain>
    </source>
</reference>
<feature type="domain" description="Abortive phage infection protein C-terminal" evidence="1">
    <location>
        <begin position="267"/>
        <end position="537"/>
    </location>
</feature>
<accession>A0ABV9DL87</accession>
<keyword evidence="3" id="KW-1185">Reference proteome</keyword>
<proteinExistence type="predicted"/>
<protein>
    <submittedName>
        <fullName evidence="2">AIPR family protein</fullName>
    </submittedName>
</protein>
<sequence>MATLNDFKIVKKKSKMYYKYLKLNKEVAEIEQARLGFYLFALECITNNKDIDELKEKINDTEFNSIVFGLENIDLGIDAVDIDEEYHTINLFNFKFRENFNPRRGLSQNDALISMNFVNAFQNSDSSEISGKTKAFVDEIIKRLNSDDIWNLRLYMVSNENNGLSTDSEAIRNLQSQYGLEVITYTLGDFSNFISMRPEPIGATLLLNRNSVLSYEEEDLSTYKSYLMKLSIGELIRITSSSKDMRNKYSYENMDEIEHLKLDFSVLFDNVRGYLGKTKFNKNIFKTLNSEPSKFFMYNNGITMTSKDIEVQPVNGNQKWKISLEDFQVVNGGQSLRTLYDFKESHYDEEILNKANVLVRVFKTGTQEGLTNKIAEFTNSQNAISPVDLKSLDSLQMKIEQILKDHKILYVRKVGDLGENDIEYDHRISMEKFGQLLYSKLGYPDRASNQKKRIFDTYYDEIFGEDNFDIDDAVRVIEKYLEISNSYEKSSYNVYEQKIFYALYLNEFNSNINNNIELIEKVLIEYKQDSALSEARKLIQKGFKDELDKHFKGI</sequence>
<evidence type="ECO:0000313" key="3">
    <source>
        <dbReference type="Proteomes" id="UP001595989"/>
    </source>
</evidence>
<name>A0ABV9DL87_9BACI</name>
<gene>
    <name evidence="2" type="ORF">ACFO3D_14385</name>
</gene>
<dbReference type="Pfam" id="PF10592">
    <property type="entry name" value="AIPR"/>
    <property type="match status" value="1"/>
</dbReference>
<comment type="caution">
    <text evidence="2">The sequence shown here is derived from an EMBL/GenBank/DDBJ whole genome shotgun (WGS) entry which is preliminary data.</text>
</comment>
<dbReference type="EMBL" id="JBHSFU010000008">
    <property type="protein sequence ID" value="MFC4559382.1"/>
    <property type="molecule type" value="Genomic_DNA"/>
</dbReference>
<organism evidence="2 3">
    <name type="scientific">Virgibacillus kekensis</name>
    <dbReference type="NCBI Taxonomy" id="202261"/>
    <lineage>
        <taxon>Bacteria</taxon>
        <taxon>Bacillati</taxon>
        <taxon>Bacillota</taxon>
        <taxon>Bacilli</taxon>
        <taxon>Bacillales</taxon>
        <taxon>Bacillaceae</taxon>
        <taxon>Virgibacillus</taxon>
    </lineage>
</organism>
<dbReference type="Proteomes" id="UP001595989">
    <property type="component" value="Unassembled WGS sequence"/>
</dbReference>
<evidence type="ECO:0000259" key="1">
    <source>
        <dbReference type="Pfam" id="PF10592"/>
    </source>
</evidence>
<dbReference type="RefSeq" id="WP_390297415.1">
    <property type="nucleotide sequence ID" value="NZ_JBHSFU010000008.1"/>
</dbReference>
<dbReference type="InterPro" id="IPR018891">
    <property type="entry name" value="AIPR_C"/>
</dbReference>
<evidence type="ECO:0000313" key="2">
    <source>
        <dbReference type="EMBL" id="MFC4559382.1"/>
    </source>
</evidence>